<dbReference type="InterPro" id="IPR016181">
    <property type="entry name" value="Acyl_CoA_acyltransferase"/>
</dbReference>
<evidence type="ECO:0000313" key="3">
    <source>
        <dbReference type="Proteomes" id="UP000092932"/>
    </source>
</evidence>
<reference evidence="2 3" key="1">
    <citation type="submission" date="2016-07" db="EMBL/GenBank/DDBJ databases">
        <title>Complete genome sequence of Altererythrobacter dongtanensis KCTC 22672, a type strain with esterase isolated from tidal flat.</title>
        <authorList>
            <person name="Cheng H."/>
            <person name="Wu Y.-H."/>
            <person name="Zhou P."/>
            <person name="Huo Y.-Y."/>
            <person name="Wang C.-S."/>
            <person name="Xu X.-W."/>
        </authorList>
    </citation>
    <scope>NUCLEOTIDE SEQUENCE [LARGE SCALE GENOMIC DNA]</scope>
    <source>
        <strain evidence="2 3">KCTC 22672</strain>
    </source>
</reference>
<dbReference type="RefSeq" id="WP_157096628.1">
    <property type="nucleotide sequence ID" value="NZ_CP016591.1"/>
</dbReference>
<protein>
    <recommendedName>
        <fullName evidence="1">N-acetyltransferase domain-containing protein</fullName>
    </recommendedName>
</protein>
<gene>
    <name evidence="2" type="ORF">A6F68_00619</name>
</gene>
<dbReference type="PANTHER" id="PTHR31435">
    <property type="entry name" value="PROTEIN NATD1"/>
    <property type="match status" value="1"/>
</dbReference>
<dbReference type="PATRIC" id="fig|692370.5.peg.632"/>
<dbReference type="STRING" id="692370.A6F68_00619"/>
<dbReference type="Pfam" id="PF14542">
    <property type="entry name" value="Acetyltransf_CG"/>
    <property type="match status" value="1"/>
</dbReference>
<name>A0A1B2AAL7_9SPHN</name>
<dbReference type="OrthoDB" id="9800945at2"/>
<dbReference type="KEGG" id="ado:A6F68_00619"/>
<evidence type="ECO:0000259" key="1">
    <source>
        <dbReference type="PROSITE" id="PS51729"/>
    </source>
</evidence>
<dbReference type="AlphaFoldDB" id="A0A1B2AAL7"/>
<dbReference type="PROSITE" id="PS51729">
    <property type="entry name" value="GNAT_YJDJ"/>
    <property type="match status" value="1"/>
</dbReference>
<dbReference type="PANTHER" id="PTHR31435:SF9">
    <property type="entry name" value="PROTEIN NATD1"/>
    <property type="match status" value="1"/>
</dbReference>
<evidence type="ECO:0000313" key="2">
    <source>
        <dbReference type="EMBL" id="ANY19151.1"/>
    </source>
</evidence>
<dbReference type="InterPro" id="IPR031165">
    <property type="entry name" value="GNAT_YJDJ"/>
</dbReference>
<dbReference type="Gene3D" id="3.40.630.30">
    <property type="match status" value="1"/>
</dbReference>
<proteinExistence type="predicted"/>
<dbReference type="SUPFAM" id="SSF55729">
    <property type="entry name" value="Acyl-CoA N-acyltransferases (Nat)"/>
    <property type="match status" value="1"/>
</dbReference>
<organism evidence="2 3">
    <name type="scientific">Tsuneonella dongtanensis</name>
    <dbReference type="NCBI Taxonomy" id="692370"/>
    <lineage>
        <taxon>Bacteria</taxon>
        <taxon>Pseudomonadati</taxon>
        <taxon>Pseudomonadota</taxon>
        <taxon>Alphaproteobacteria</taxon>
        <taxon>Sphingomonadales</taxon>
        <taxon>Erythrobacteraceae</taxon>
        <taxon>Tsuneonella</taxon>
    </lineage>
</organism>
<sequence length="102" mass="11032">MAIEGLEITHTGNEAHGEYRATVPGSDKVGRLTWRARGGTRIAEHTIVPPEIGGRGVAAALVEELVADARREGFTVVPQCSYVEAQFRRHPEWADLLAATPS</sequence>
<feature type="domain" description="N-acetyltransferase" evidence="1">
    <location>
        <begin position="11"/>
        <end position="98"/>
    </location>
</feature>
<dbReference type="InterPro" id="IPR045057">
    <property type="entry name" value="Gcn5-rel_NAT"/>
</dbReference>
<accession>A0A1B2AAL7</accession>
<dbReference type="Proteomes" id="UP000092932">
    <property type="component" value="Chromosome"/>
</dbReference>
<dbReference type="EMBL" id="CP016591">
    <property type="protein sequence ID" value="ANY19151.1"/>
    <property type="molecule type" value="Genomic_DNA"/>
</dbReference>
<keyword evidence="3" id="KW-1185">Reference proteome</keyword>